<name>A0A6N2MEL5_SALVM</name>
<dbReference type="InterPro" id="IPR002885">
    <property type="entry name" value="PPR_rpt"/>
</dbReference>
<dbReference type="Gene3D" id="1.25.40.10">
    <property type="entry name" value="Tetratricopeptide repeat domain"/>
    <property type="match status" value="1"/>
</dbReference>
<dbReference type="InterPro" id="IPR011990">
    <property type="entry name" value="TPR-like_helical_dom_sf"/>
</dbReference>
<keyword evidence="2" id="KW-0479">Metal-binding</keyword>
<dbReference type="PANTHER" id="PTHR45717:SF4">
    <property type="entry name" value="OS04G0450200 PROTEIN"/>
    <property type="match status" value="1"/>
</dbReference>
<dbReference type="SUPFAM" id="SSF51197">
    <property type="entry name" value="Clavaminate synthase-like"/>
    <property type="match status" value="1"/>
</dbReference>
<sequence>MASGSLLLSLSRSKLGSLCALEKWKPVRFLSSGGALRSASEFLEEEELNSKENEDDLKGRIFRLRLPKRSVTNVIDKWVREGNAVSASELRHISKELRKSQRFKHALEISEWMVTHEEFELSDTDHASRIDLMTKVFGVDAAERYFDSLPLAAKTTETYTALLHSYAAAKLIERAEEFYKRIKGSNLSFTALMYNEMMTLYMSVGQLEKVSQVVEELKHQKVAPDIFTYNLWISSCAAALNIDQVRRILDEMSQDSGVNDDWMRYIKIANIYVTAGLLVNAESSTVAVVEAEKKITQREWITYDFLVINHGVPQKLLSSILDGCQGFFDLIEEEKQEFKGNHVLEPIRSGTSFNVSVQKVFYWRDFLKVFVHPVFYSPTKPAGLRSKLGYLCALEKWKPVRFLSSGEELNSKENEDDLKGRIFRLRLPKRSVTNVIDKWVREGNAVSASELRHISKELRKSQRFKHALEISEWMVTHEEFELADTDHASRIDLMTKVFGVDAAERYFDSLLVNAESSTVAVLEAEKKITQREWITYDFLVILYAGLGKKDKLDQIWKSLRLTNQIMMCRNYVCILSSYLILGHLKEVGEIVDQWKQSTTTDFDISACNSFWT</sequence>
<dbReference type="FunFam" id="1.25.40.10:FF:001248">
    <property type="entry name" value="Pentatricopeptide repeat-containing protein At5g09450, mitochondrial"/>
    <property type="match status" value="1"/>
</dbReference>
<evidence type="ECO:0000256" key="2">
    <source>
        <dbReference type="ARBA" id="ARBA00022723"/>
    </source>
</evidence>
<proteinExistence type="inferred from homology"/>
<dbReference type="GO" id="GO:0005739">
    <property type="term" value="C:mitochondrion"/>
    <property type="evidence" value="ECO:0007669"/>
    <property type="project" value="TreeGrafter"/>
</dbReference>
<protein>
    <recommendedName>
        <fullName evidence="6">Non-haem dioxygenase N-terminal domain-containing protein</fullName>
    </recommendedName>
</protein>
<dbReference type="GO" id="GO:0003729">
    <property type="term" value="F:mRNA binding"/>
    <property type="evidence" value="ECO:0007669"/>
    <property type="project" value="UniProtKB-ARBA"/>
</dbReference>
<dbReference type="AlphaFoldDB" id="A0A6N2MEL5"/>
<evidence type="ECO:0000256" key="4">
    <source>
        <dbReference type="ARBA" id="ARBA00023004"/>
    </source>
</evidence>
<dbReference type="InterPro" id="IPR027443">
    <property type="entry name" value="IPNS-like_sf"/>
</dbReference>
<comment type="similarity">
    <text evidence="1">Belongs to the PPR family. P subfamily.</text>
</comment>
<keyword evidence="3" id="KW-0677">Repeat</keyword>
<feature type="repeat" description="PPR" evidence="5">
    <location>
        <begin position="155"/>
        <end position="189"/>
    </location>
</feature>
<dbReference type="InterPro" id="IPR026992">
    <property type="entry name" value="DIOX_N"/>
</dbReference>
<dbReference type="PANTHER" id="PTHR45717">
    <property type="entry name" value="OS12G0527900 PROTEIN"/>
    <property type="match status" value="1"/>
</dbReference>
<organism evidence="7">
    <name type="scientific">Salix viminalis</name>
    <name type="common">Common osier</name>
    <name type="synonym">Basket willow</name>
    <dbReference type="NCBI Taxonomy" id="40686"/>
    <lineage>
        <taxon>Eukaryota</taxon>
        <taxon>Viridiplantae</taxon>
        <taxon>Streptophyta</taxon>
        <taxon>Embryophyta</taxon>
        <taxon>Tracheophyta</taxon>
        <taxon>Spermatophyta</taxon>
        <taxon>Magnoliopsida</taxon>
        <taxon>eudicotyledons</taxon>
        <taxon>Gunneridae</taxon>
        <taxon>Pentapetalae</taxon>
        <taxon>rosids</taxon>
        <taxon>fabids</taxon>
        <taxon>Malpighiales</taxon>
        <taxon>Salicaceae</taxon>
        <taxon>Saliceae</taxon>
        <taxon>Salix</taxon>
    </lineage>
</organism>
<evidence type="ECO:0000256" key="1">
    <source>
        <dbReference type="ARBA" id="ARBA00007626"/>
    </source>
</evidence>
<reference evidence="7" key="1">
    <citation type="submission" date="2019-03" db="EMBL/GenBank/DDBJ databases">
        <authorList>
            <person name="Mank J."/>
            <person name="Almeida P."/>
        </authorList>
    </citation>
    <scope>NUCLEOTIDE SEQUENCE</scope>
    <source>
        <strain evidence="7">78183</strain>
    </source>
</reference>
<evidence type="ECO:0000313" key="7">
    <source>
        <dbReference type="EMBL" id="VFU52677.1"/>
    </source>
</evidence>
<keyword evidence="4" id="KW-0408">Iron</keyword>
<evidence type="ECO:0000256" key="5">
    <source>
        <dbReference type="PROSITE-ProRule" id="PRU00708"/>
    </source>
</evidence>
<evidence type="ECO:0000259" key="6">
    <source>
        <dbReference type="Pfam" id="PF14226"/>
    </source>
</evidence>
<dbReference type="NCBIfam" id="TIGR00756">
    <property type="entry name" value="PPR"/>
    <property type="match status" value="1"/>
</dbReference>
<dbReference type="Gene3D" id="2.60.120.330">
    <property type="entry name" value="B-lactam Antibiotic, Isopenicillin N Synthase, Chain"/>
    <property type="match status" value="1"/>
</dbReference>
<dbReference type="GO" id="GO:0046872">
    <property type="term" value="F:metal ion binding"/>
    <property type="evidence" value="ECO:0007669"/>
    <property type="project" value="UniProtKB-KW"/>
</dbReference>
<dbReference type="Pfam" id="PF14226">
    <property type="entry name" value="DIOX_N"/>
    <property type="match status" value="1"/>
</dbReference>
<gene>
    <name evidence="7" type="ORF">SVIM_LOCUS363319</name>
</gene>
<dbReference type="PROSITE" id="PS51375">
    <property type="entry name" value="PPR"/>
    <property type="match status" value="2"/>
</dbReference>
<evidence type="ECO:0000256" key="3">
    <source>
        <dbReference type="ARBA" id="ARBA00022737"/>
    </source>
</evidence>
<feature type="domain" description="Non-haem dioxygenase N-terminal" evidence="6">
    <location>
        <begin position="305"/>
        <end position="373"/>
    </location>
</feature>
<dbReference type="EMBL" id="CAADRP010001807">
    <property type="protein sequence ID" value="VFU52677.1"/>
    <property type="molecule type" value="Genomic_DNA"/>
</dbReference>
<dbReference type="Pfam" id="PF13812">
    <property type="entry name" value="PPR_3"/>
    <property type="match status" value="1"/>
</dbReference>
<feature type="repeat" description="PPR" evidence="5">
    <location>
        <begin position="190"/>
        <end position="224"/>
    </location>
</feature>
<accession>A0A6N2MEL5</accession>